<reference evidence="1 2" key="1">
    <citation type="submission" date="2007-08" db="EMBL/GenBank/DDBJ databases">
        <authorList>
            <consortium name="The Citrobacter koseri Genome Sequencing Project"/>
            <person name="McClelland M."/>
            <person name="Sanderson E.K."/>
            <person name="Porwollik S."/>
            <person name="Spieth J."/>
            <person name="Clifton W.S."/>
            <person name="Latreille P."/>
            <person name="Courtney L."/>
            <person name="Wang C."/>
            <person name="Pepin K."/>
            <person name="Bhonagiri V."/>
            <person name="Nash W."/>
            <person name="Johnson M."/>
            <person name="Thiruvilangam P."/>
            <person name="Wilson R."/>
        </authorList>
    </citation>
    <scope>NUCLEOTIDE SEQUENCE [LARGE SCALE GENOMIC DNA]</scope>
    <source>
        <strain evidence="2">ATCC BAA-895 / CDC 4225-83 / SGSC4696</strain>
    </source>
</reference>
<accession>A8ANA5</accession>
<dbReference type="EMBL" id="CP000822">
    <property type="protein sequence ID" value="ABV14968.1"/>
    <property type="molecule type" value="Genomic_DNA"/>
</dbReference>
<proteinExistence type="predicted"/>
<gene>
    <name evidence="1" type="ordered locus">CKO_03892</name>
</gene>
<protein>
    <submittedName>
        <fullName evidence="1">Uncharacterized protein</fullName>
    </submittedName>
</protein>
<evidence type="ECO:0000313" key="1">
    <source>
        <dbReference type="EMBL" id="ABV14968.1"/>
    </source>
</evidence>
<name>A8ANA5_CITK8</name>
<dbReference type="KEGG" id="cko:CKO_03892"/>
<evidence type="ECO:0000313" key="2">
    <source>
        <dbReference type="Proteomes" id="UP000008148"/>
    </source>
</evidence>
<dbReference type="STRING" id="290338.CKO_03892"/>
<dbReference type="HOGENOM" id="CLU_2895883_0_0_6"/>
<organism evidence="1 2">
    <name type="scientific">Citrobacter koseri (strain ATCC BAA-895 / CDC 4225-83 / SGSC4696)</name>
    <dbReference type="NCBI Taxonomy" id="290338"/>
    <lineage>
        <taxon>Bacteria</taxon>
        <taxon>Pseudomonadati</taxon>
        <taxon>Pseudomonadota</taxon>
        <taxon>Gammaproteobacteria</taxon>
        <taxon>Enterobacterales</taxon>
        <taxon>Enterobacteriaceae</taxon>
        <taxon>Citrobacter</taxon>
    </lineage>
</organism>
<dbReference type="AlphaFoldDB" id="A8ANA5"/>
<keyword evidence="2" id="KW-1185">Reference proteome</keyword>
<sequence>MALRLPGLQMVRPVGRIRRSAAIRQKSDISVIRADIIIGFFYKIIPVVCAIPQKFILSLILK</sequence>
<dbReference type="Proteomes" id="UP000008148">
    <property type="component" value="Chromosome"/>
</dbReference>